<reference evidence="1 2" key="1">
    <citation type="submission" date="2017-11" db="EMBL/GenBank/DDBJ databases">
        <title>De-novo sequencing of pomegranate (Punica granatum L.) genome.</title>
        <authorList>
            <person name="Akparov Z."/>
            <person name="Amiraslanov A."/>
            <person name="Hajiyeva S."/>
            <person name="Abbasov M."/>
            <person name="Kaur K."/>
            <person name="Hamwieh A."/>
            <person name="Solovyev V."/>
            <person name="Salamov A."/>
            <person name="Braich B."/>
            <person name="Kosarev P."/>
            <person name="Mahmoud A."/>
            <person name="Hajiyev E."/>
            <person name="Babayeva S."/>
            <person name="Izzatullayeva V."/>
            <person name="Mammadov A."/>
            <person name="Mammadov A."/>
            <person name="Sharifova S."/>
            <person name="Ojaghi J."/>
            <person name="Eynullazada K."/>
            <person name="Bayramov B."/>
            <person name="Abdulazimova A."/>
            <person name="Shahmuradov I."/>
        </authorList>
    </citation>
    <scope>NUCLEOTIDE SEQUENCE [LARGE SCALE GENOMIC DNA]</scope>
    <source>
        <strain evidence="2">cv. AG2017</strain>
        <tissue evidence="1">Leaf</tissue>
    </source>
</reference>
<dbReference type="AlphaFoldDB" id="A0A2I0JFF6"/>
<protein>
    <submittedName>
        <fullName evidence="1">Uncharacterized protein</fullName>
    </submittedName>
</protein>
<name>A0A2I0JFF6_PUNGR</name>
<dbReference type="EMBL" id="PGOL01001733">
    <property type="protein sequence ID" value="PKI54977.1"/>
    <property type="molecule type" value="Genomic_DNA"/>
</dbReference>
<comment type="caution">
    <text evidence="1">The sequence shown here is derived from an EMBL/GenBank/DDBJ whole genome shotgun (WGS) entry which is preliminary data.</text>
</comment>
<evidence type="ECO:0000313" key="1">
    <source>
        <dbReference type="EMBL" id="PKI54977.1"/>
    </source>
</evidence>
<evidence type="ECO:0000313" key="2">
    <source>
        <dbReference type="Proteomes" id="UP000233551"/>
    </source>
</evidence>
<gene>
    <name evidence="1" type="ORF">CRG98_024649</name>
</gene>
<organism evidence="1 2">
    <name type="scientific">Punica granatum</name>
    <name type="common">Pomegranate</name>
    <dbReference type="NCBI Taxonomy" id="22663"/>
    <lineage>
        <taxon>Eukaryota</taxon>
        <taxon>Viridiplantae</taxon>
        <taxon>Streptophyta</taxon>
        <taxon>Embryophyta</taxon>
        <taxon>Tracheophyta</taxon>
        <taxon>Spermatophyta</taxon>
        <taxon>Magnoliopsida</taxon>
        <taxon>eudicotyledons</taxon>
        <taxon>Gunneridae</taxon>
        <taxon>Pentapetalae</taxon>
        <taxon>rosids</taxon>
        <taxon>malvids</taxon>
        <taxon>Myrtales</taxon>
        <taxon>Lythraceae</taxon>
        <taxon>Punica</taxon>
    </lineage>
</organism>
<sequence length="141" mass="15313">MPSLQRVQTSPSALEPLTLGWLAEPPAGAISLQAPLRFSAGSARAPRRPQNPLYPSLSLTLPLALSFLALSLRSAENRREIASTIILHSSFSSLFSPSAEPLAIFPKLVCHHWLHDIIVRCSRLLFVAAPGLFLGILEPWG</sequence>
<accession>A0A2I0JFF6</accession>
<proteinExistence type="predicted"/>
<keyword evidence="2" id="KW-1185">Reference proteome</keyword>
<dbReference type="Proteomes" id="UP000233551">
    <property type="component" value="Unassembled WGS sequence"/>
</dbReference>